<proteinExistence type="predicted"/>
<dbReference type="HOGENOM" id="CLU_086407_1_0_1"/>
<accession>A0A0A1SYU3</accession>
<name>A0A0A1SYU3_9HYPO</name>
<dbReference type="EMBL" id="CDHN01000003">
    <property type="protein sequence ID" value="CEJ89981.1"/>
    <property type="molecule type" value="Genomic_DNA"/>
</dbReference>
<dbReference type="Gene3D" id="3.30.460.10">
    <property type="entry name" value="Beta Polymerase, domain 2"/>
    <property type="match status" value="1"/>
</dbReference>
<evidence type="ECO:0000313" key="1">
    <source>
        <dbReference type="EMBL" id="CEJ89981.1"/>
    </source>
</evidence>
<dbReference type="PANTHER" id="PTHR34822">
    <property type="entry name" value="GRPB DOMAIN PROTEIN (AFU_ORTHOLOGUE AFUA_1G01530)"/>
    <property type="match status" value="1"/>
</dbReference>
<keyword evidence="2" id="KW-1185">Reference proteome</keyword>
<evidence type="ECO:0000313" key="2">
    <source>
        <dbReference type="Proteomes" id="UP000039046"/>
    </source>
</evidence>
<protein>
    <recommendedName>
        <fullName evidence="3">GrpB domain protein</fullName>
    </recommendedName>
</protein>
<gene>
    <name evidence="1" type="ORF">VHEMI05794</name>
</gene>
<reference evidence="1 2" key="1">
    <citation type="journal article" date="2015" name="Genome Announc.">
        <title>Draft Genome Sequence and Gene Annotation of the Entomopathogenic Fungus Verticillium hemipterigenum.</title>
        <authorList>
            <person name="Horn F."/>
            <person name="Habel A."/>
            <person name="Scharf D.H."/>
            <person name="Dworschak J."/>
            <person name="Brakhage A.A."/>
            <person name="Guthke R."/>
            <person name="Hertweck C."/>
            <person name="Linde J."/>
        </authorList>
    </citation>
    <scope>NUCLEOTIDE SEQUENCE [LARGE SCALE GENOMIC DNA]</scope>
</reference>
<dbReference type="InterPro" id="IPR007344">
    <property type="entry name" value="GrpB/CoaE"/>
</dbReference>
<dbReference type="InterPro" id="IPR043519">
    <property type="entry name" value="NT_sf"/>
</dbReference>
<sequence>MTVTTPQHVGDTVPISGGLQILTKRTVPLPLEVVQPDPTWPAQFAGIKAEVEVALGSELLDIVHVGSTSVPDLPAKPVIDIDVTVANIEEESTYAPAFEAAGFQFILRDPSWNQHRLFYSYDPPANLHVFGPDSKELIRHAAFRDWLLTHPEDRETYAKIKIEASKAAIANGEDVNQYNDRKSPGLQEILVRALAAVGHTLESTYGRQRK</sequence>
<dbReference type="SUPFAM" id="SSF81301">
    <property type="entry name" value="Nucleotidyltransferase"/>
    <property type="match status" value="1"/>
</dbReference>
<dbReference type="Proteomes" id="UP000039046">
    <property type="component" value="Unassembled WGS sequence"/>
</dbReference>
<dbReference type="AlphaFoldDB" id="A0A0A1SYU3"/>
<dbReference type="OrthoDB" id="630895at2759"/>
<organism evidence="1 2">
    <name type="scientific">[Torrubiella] hemipterigena</name>
    <dbReference type="NCBI Taxonomy" id="1531966"/>
    <lineage>
        <taxon>Eukaryota</taxon>
        <taxon>Fungi</taxon>
        <taxon>Dikarya</taxon>
        <taxon>Ascomycota</taxon>
        <taxon>Pezizomycotina</taxon>
        <taxon>Sordariomycetes</taxon>
        <taxon>Hypocreomycetidae</taxon>
        <taxon>Hypocreales</taxon>
        <taxon>Clavicipitaceae</taxon>
        <taxon>Clavicipitaceae incertae sedis</taxon>
        <taxon>'Torrubiella' clade</taxon>
    </lineage>
</organism>
<dbReference type="Pfam" id="PF04229">
    <property type="entry name" value="GrpB"/>
    <property type="match status" value="1"/>
</dbReference>
<dbReference type="PANTHER" id="PTHR34822:SF1">
    <property type="entry name" value="GRPB FAMILY PROTEIN"/>
    <property type="match status" value="1"/>
</dbReference>
<evidence type="ECO:0008006" key="3">
    <source>
        <dbReference type="Google" id="ProtNLM"/>
    </source>
</evidence>